<organism evidence="1 2">
    <name type="scientific">Irregularibacter muris</name>
    <dbReference type="NCBI Taxonomy" id="1796619"/>
    <lineage>
        <taxon>Bacteria</taxon>
        <taxon>Bacillati</taxon>
        <taxon>Bacillota</taxon>
        <taxon>Clostridia</taxon>
        <taxon>Eubacteriales</taxon>
        <taxon>Eubacteriaceae</taxon>
        <taxon>Irregularibacter</taxon>
    </lineage>
</organism>
<reference evidence="1" key="1">
    <citation type="submission" date="2022-07" db="EMBL/GenBank/DDBJ databases">
        <title>Enhanced cultured diversity of the mouse gut microbiota enables custom-made synthetic communities.</title>
        <authorList>
            <person name="Afrizal A."/>
        </authorList>
    </citation>
    <scope>NUCLEOTIDE SEQUENCE</scope>
    <source>
        <strain evidence="1">DSM 28593</strain>
    </source>
</reference>
<sequence>MFGYVMPYKSELKMREYETFRAYYCGLCKTMGKEFNTAVRFGLNYDLAFLGILLSSLQPTKDQVVIEGCIAHPLKKKKIIVTNQSLIYTAHISIMLIYFKLLDDWKDNQSLSSLLASRAFLQPIKKAKALYPEKYEAIRIYLEKLSLLEKENCDRIDESADLFAKIMEEIAAAPFIEDANTLRILRWLGYHLGRWIYILDAFDDLKKDCKDKNYNPILLQYPYAEEEDIEDFISRVKASIEFTLTLSLDNMAKSYELLDPPYHRGILDNIFYMGTRFKMDQVLHGKEDKNFEKSI</sequence>
<evidence type="ECO:0000313" key="2">
    <source>
        <dbReference type="Proteomes" id="UP001205748"/>
    </source>
</evidence>
<dbReference type="RefSeq" id="WP_257529845.1">
    <property type="nucleotide sequence ID" value="NZ_JANKAS010000003.1"/>
</dbReference>
<comment type="caution">
    <text evidence="1">The sequence shown here is derived from an EMBL/GenBank/DDBJ whole genome shotgun (WGS) entry which is preliminary data.</text>
</comment>
<name>A0AAE3HE09_9FIRM</name>
<dbReference type="InterPro" id="IPR043740">
    <property type="entry name" value="DUF5685"/>
</dbReference>
<keyword evidence="2" id="KW-1185">Reference proteome</keyword>
<dbReference type="EMBL" id="JANKAS010000003">
    <property type="protein sequence ID" value="MCR1898376.1"/>
    <property type="molecule type" value="Genomic_DNA"/>
</dbReference>
<dbReference type="Pfam" id="PF18937">
    <property type="entry name" value="DUF5685"/>
    <property type="match status" value="1"/>
</dbReference>
<evidence type="ECO:0000313" key="1">
    <source>
        <dbReference type="EMBL" id="MCR1898376.1"/>
    </source>
</evidence>
<dbReference type="Proteomes" id="UP001205748">
    <property type="component" value="Unassembled WGS sequence"/>
</dbReference>
<protein>
    <submittedName>
        <fullName evidence="1">DUF5685 family protein</fullName>
    </submittedName>
</protein>
<gene>
    <name evidence="1" type="ORF">NSA47_05155</name>
</gene>
<accession>A0AAE3HE09</accession>
<dbReference type="AlphaFoldDB" id="A0AAE3HE09"/>
<proteinExistence type="predicted"/>